<reference evidence="3" key="2">
    <citation type="submission" date="2020-11" db="EMBL/GenBank/DDBJ databases">
        <title>Whole genome sequencing of Colletotrichum sp.</title>
        <authorList>
            <person name="Li H."/>
        </authorList>
    </citation>
    <scope>NUCLEOTIDE SEQUENCE</scope>
    <source>
        <strain evidence="3">CkLH20</strain>
    </source>
</reference>
<feature type="transmembrane region" description="Helical" evidence="2">
    <location>
        <begin position="92"/>
        <end position="115"/>
    </location>
</feature>
<dbReference type="AlphaFoldDB" id="A0A9P6LEF2"/>
<name>A0A9P6LEF2_9PEZI</name>
<organism evidence="3 4">
    <name type="scientific">Colletotrichum karsti</name>
    <dbReference type="NCBI Taxonomy" id="1095194"/>
    <lineage>
        <taxon>Eukaryota</taxon>
        <taxon>Fungi</taxon>
        <taxon>Dikarya</taxon>
        <taxon>Ascomycota</taxon>
        <taxon>Pezizomycotina</taxon>
        <taxon>Sordariomycetes</taxon>
        <taxon>Hypocreomycetidae</taxon>
        <taxon>Glomerellales</taxon>
        <taxon>Glomerellaceae</taxon>
        <taxon>Colletotrichum</taxon>
        <taxon>Colletotrichum boninense species complex</taxon>
    </lineage>
</organism>
<dbReference type="EMBL" id="JAATWM020000034">
    <property type="protein sequence ID" value="KAF9873089.1"/>
    <property type="molecule type" value="Genomic_DNA"/>
</dbReference>
<dbReference type="PANTHER" id="PTHR35394">
    <property type="entry name" value="DUF3176 DOMAIN-CONTAINING PROTEIN"/>
    <property type="match status" value="1"/>
</dbReference>
<keyword evidence="2" id="KW-0812">Transmembrane</keyword>
<keyword evidence="4" id="KW-1185">Reference proteome</keyword>
<comment type="caution">
    <text evidence="3">The sequence shown here is derived from an EMBL/GenBank/DDBJ whole genome shotgun (WGS) entry which is preliminary data.</text>
</comment>
<evidence type="ECO:0000313" key="3">
    <source>
        <dbReference type="EMBL" id="KAF9873089.1"/>
    </source>
</evidence>
<proteinExistence type="predicted"/>
<evidence type="ECO:0000256" key="1">
    <source>
        <dbReference type="SAM" id="MobiDB-lite"/>
    </source>
</evidence>
<reference evidence="3" key="1">
    <citation type="submission" date="2020-03" db="EMBL/GenBank/DDBJ databases">
        <authorList>
            <person name="He L."/>
        </authorList>
    </citation>
    <scope>NUCLEOTIDE SEQUENCE</scope>
    <source>
        <strain evidence="3">CkLH20</strain>
    </source>
</reference>
<gene>
    <name evidence="3" type="ORF">CkaCkLH20_09599</name>
</gene>
<dbReference type="RefSeq" id="XP_038742550.1">
    <property type="nucleotide sequence ID" value="XM_038892314.1"/>
</dbReference>
<evidence type="ECO:0000256" key="2">
    <source>
        <dbReference type="SAM" id="Phobius"/>
    </source>
</evidence>
<keyword evidence="2" id="KW-0472">Membrane</keyword>
<dbReference type="OrthoDB" id="4836460at2759"/>
<keyword evidence="2" id="KW-1133">Transmembrane helix</keyword>
<sequence>MASEKVELPVAERPVEEPTPSPSTEEHEQPQKKSSPLEKITSLFDNWYYAWEILGIFLSGAAIIAICIVVYHFDGNEVPNWTAYAPGRAKPFRLTINSLLSILSVLGSTCAMIPVTKGLGQLKYLWFMEQGRKLADLEVFDSASRGKVGSAQLIWKLRFKHLAVLGGLASLLALAYGPFVQNLLVVEIQYHRADNNALLSYTFSYFYEPINVTGTDSALRFSVEQALKDTSAEWATPANKCKTGECVWEDYYTLAACSRCTDISHLLKRTCTPVVTSSDGFSDTGGCNLALPNGLSFNSTDLAGQHSNPHRTTMVMNTTMHPLVHNYTAPLAFVQSIIGYPHGDSVSNTSKPFIITQDSPVSAHECAIIPCVQRQSLTLTRFTEGTEVNPNLPATDDIIPLMDIIETFDNYTAREDGYVTVDFKDPSENKHISEQQKDKYSQPTILPSTYAGMRNYFDTILNGYVWSSPDATAYSISSLGSAVPSIHEHTLNHTWSPFYCEGNETSQEGVPCGMNKIAAGLTNAFRLWAWQIEDEGSRSVLNGTTKQAEQICTAQWQYVSAPVAVWVLGLALFIGVVIKTRRANIMAWRTSPLATLLLRLDPDSREHLKDWQHMGDAELKAMAQELRLRLQIDESGPRFVRETT</sequence>
<feature type="transmembrane region" description="Helical" evidence="2">
    <location>
        <begin position="556"/>
        <end position="578"/>
    </location>
</feature>
<protein>
    <submittedName>
        <fullName evidence="3">Uncharacterized protein</fullName>
    </submittedName>
</protein>
<feature type="transmembrane region" description="Helical" evidence="2">
    <location>
        <begin position="49"/>
        <end position="72"/>
    </location>
</feature>
<evidence type="ECO:0000313" key="4">
    <source>
        <dbReference type="Proteomes" id="UP000781932"/>
    </source>
</evidence>
<dbReference type="InterPro" id="IPR021514">
    <property type="entry name" value="DUF3176"/>
</dbReference>
<dbReference type="Proteomes" id="UP000781932">
    <property type="component" value="Unassembled WGS sequence"/>
</dbReference>
<accession>A0A9P6LEF2</accession>
<feature type="region of interest" description="Disordered" evidence="1">
    <location>
        <begin position="1"/>
        <end position="35"/>
    </location>
</feature>
<dbReference type="PANTHER" id="PTHR35394:SF5">
    <property type="entry name" value="DUF3176 DOMAIN-CONTAINING PROTEIN"/>
    <property type="match status" value="1"/>
</dbReference>
<dbReference type="GeneID" id="62165388"/>
<dbReference type="Pfam" id="PF11374">
    <property type="entry name" value="DUF3176"/>
    <property type="match status" value="1"/>
</dbReference>